<dbReference type="Proteomes" id="UP000245207">
    <property type="component" value="Unassembled WGS sequence"/>
</dbReference>
<dbReference type="SUPFAM" id="SSF54236">
    <property type="entry name" value="Ubiquitin-like"/>
    <property type="match status" value="1"/>
</dbReference>
<evidence type="ECO:0000259" key="1">
    <source>
        <dbReference type="PROSITE" id="PS50053"/>
    </source>
</evidence>
<dbReference type="AlphaFoldDB" id="A0A2U1MNS9"/>
<dbReference type="PROSITE" id="PS50053">
    <property type="entry name" value="UBIQUITIN_2"/>
    <property type="match status" value="1"/>
</dbReference>
<evidence type="ECO:0000313" key="3">
    <source>
        <dbReference type="Proteomes" id="UP000245207"/>
    </source>
</evidence>
<dbReference type="PANTHER" id="PTHR10562">
    <property type="entry name" value="SMALL UBIQUITIN-RELATED MODIFIER"/>
    <property type="match status" value="1"/>
</dbReference>
<protein>
    <submittedName>
        <fullName evidence="2">Ubiquitin-related domain-containing protein</fullName>
    </submittedName>
</protein>
<sequence>MDPHALVVKQEPISPTKGSYINLKVASNLNELDPFFRVKRDDPLQQLFIKWSHRANVDYRTIRFLYDGKRVDGTRTPNQMGLEDGDCIDAMTEQIGGHTMI</sequence>
<dbReference type="InterPro" id="IPR000626">
    <property type="entry name" value="Ubiquitin-like_dom"/>
</dbReference>
<organism evidence="2 3">
    <name type="scientific">Artemisia annua</name>
    <name type="common">Sweet wormwood</name>
    <dbReference type="NCBI Taxonomy" id="35608"/>
    <lineage>
        <taxon>Eukaryota</taxon>
        <taxon>Viridiplantae</taxon>
        <taxon>Streptophyta</taxon>
        <taxon>Embryophyta</taxon>
        <taxon>Tracheophyta</taxon>
        <taxon>Spermatophyta</taxon>
        <taxon>Magnoliopsida</taxon>
        <taxon>eudicotyledons</taxon>
        <taxon>Gunneridae</taxon>
        <taxon>Pentapetalae</taxon>
        <taxon>asterids</taxon>
        <taxon>campanulids</taxon>
        <taxon>Asterales</taxon>
        <taxon>Asteraceae</taxon>
        <taxon>Asteroideae</taxon>
        <taxon>Anthemideae</taxon>
        <taxon>Artemisiinae</taxon>
        <taxon>Artemisia</taxon>
    </lineage>
</organism>
<proteinExistence type="predicted"/>
<dbReference type="InterPro" id="IPR029071">
    <property type="entry name" value="Ubiquitin-like_domsf"/>
</dbReference>
<dbReference type="CDD" id="cd01763">
    <property type="entry name" value="Ubl_SUMO_like"/>
    <property type="match status" value="1"/>
</dbReference>
<name>A0A2U1MNS9_ARTAN</name>
<dbReference type="OrthoDB" id="442921at2759"/>
<dbReference type="Pfam" id="PF11976">
    <property type="entry name" value="Rad60-SLD"/>
    <property type="match status" value="1"/>
</dbReference>
<accession>A0A2U1MNS9</accession>
<gene>
    <name evidence="2" type="ORF">CTI12_AA358640</name>
</gene>
<feature type="domain" description="Ubiquitin-like" evidence="1">
    <location>
        <begin position="19"/>
        <end position="97"/>
    </location>
</feature>
<dbReference type="Gene3D" id="3.10.20.90">
    <property type="entry name" value="Phosphatidylinositol 3-kinase Catalytic Subunit, Chain A, domain 1"/>
    <property type="match status" value="1"/>
</dbReference>
<comment type="caution">
    <text evidence="2">The sequence shown here is derived from an EMBL/GenBank/DDBJ whole genome shotgun (WGS) entry which is preliminary data.</text>
</comment>
<dbReference type="STRING" id="35608.A0A2U1MNS9"/>
<dbReference type="InterPro" id="IPR022617">
    <property type="entry name" value="Rad60/SUMO-like_dom"/>
</dbReference>
<keyword evidence="3" id="KW-1185">Reference proteome</keyword>
<dbReference type="EMBL" id="PKPP01004759">
    <property type="protein sequence ID" value="PWA62897.1"/>
    <property type="molecule type" value="Genomic_DNA"/>
</dbReference>
<reference evidence="2 3" key="1">
    <citation type="journal article" date="2018" name="Mol. Plant">
        <title>The genome of Artemisia annua provides insight into the evolution of Asteraceae family and artemisinin biosynthesis.</title>
        <authorList>
            <person name="Shen Q."/>
            <person name="Zhang L."/>
            <person name="Liao Z."/>
            <person name="Wang S."/>
            <person name="Yan T."/>
            <person name="Shi P."/>
            <person name="Liu M."/>
            <person name="Fu X."/>
            <person name="Pan Q."/>
            <person name="Wang Y."/>
            <person name="Lv Z."/>
            <person name="Lu X."/>
            <person name="Zhang F."/>
            <person name="Jiang W."/>
            <person name="Ma Y."/>
            <person name="Chen M."/>
            <person name="Hao X."/>
            <person name="Li L."/>
            <person name="Tang Y."/>
            <person name="Lv G."/>
            <person name="Zhou Y."/>
            <person name="Sun X."/>
            <person name="Brodelius P.E."/>
            <person name="Rose J.K.C."/>
            <person name="Tang K."/>
        </authorList>
    </citation>
    <scope>NUCLEOTIDE SEQUENCE [LARGE SCALE GENOMIC DNA]</scope>
    <source>
        <strain evidence="3">cv. Huhao1</strain>
        <tissue evidence="2">Leaf</tissue>
    </source>
</reference>
<evidence type="ECO:0000313" key="2">
    <source>
        <dbReference type="EMBL" id="PWA62897.1"/>
    </source>
</evidence>